<dbReference type="GO" id="GO:0005737">
    <property type="term" value="C:cytoplasm"/>
    <property type="evidence" value="ECO:0007669"/>
    <property type="project" value="TreeGrafter"/>
</dbReference>
<evidence type="ECO:0008006" key="6">
    <source>
        <dbReference type="Google" id="ProtNLM"/>
    </source>
</evidence>
<feature type="region of interest" description="Disordered" evidence="3">
    <location>
        <begin position="1"/>
        <end position="376"/>
    </location>
</feature>
<reference evidence="4 5" key="1">
    <citation type="journal article" date="2017" name="G3 (Bethesda)">
        <title>First Draft Genome Sequence of the Pathogenic Fungus Lomentospora prolificans (Formerly Scedosporium prolificans).</title>
        <authorList>
            <person name="Luo R."/>
            <person name="Zimin A."/>
            <person name="Workman R."/>
            <person name="Fan Y."/>
            <person name="Pertea G."/>
            <person name="Grossman N."/>
            <person name="Wear M.P."/>
            <person name="Jia B."/>
            <person name="Miller H."/>
            <person name="Casadevall A."/>
            <person name="Timp W."/>
            <person name="Zhang S.X."/>
            <person name="Salzberg S.L."/>
        </authorList>
    </citation>
    <scope>NUCLEOTIDE SEQUENCE [LARGE SCALE GENOMIC DNA]</scope>
    <source>
        <strain evidence="4 5">JHH-5317</strain>
    </source>
</reference>
<dbReference type="STRING" id="41688.A0A2N3N9Z4"/>
<dbReference type="VEuPathDB" id="FungiDB:jhhlp_003806"/>
<feature type="compositionally biased region" description="Basic and acidic residues" evidence="3">
    <location>
        <begin position="55"/>
        <end position="69"/>
    </location>
</feature>
<dbReference type="GO" id="GO:0005509">
    <property type="term" value="F:calcium ion binding"/>
    <property type="evidence" value="ECO:0007669"/>
    <property type="project" value="InterPro"/>
</dbReference>
<dbReference type="GO" id="GO:0005544">
    <property type="term" value="F:calcium-dependent phospholipid binding"/>
    <property type="evidence" value="ECO:0007669"/>
    <property type="project" value="InterPro"/>
</dbReference>
<accession>A0A2N3N9Z4</accession>
<dbReference type="GO" id="GO:0001786">
    <property type="term" value="F:phosphatidylserine binding"/>
    <property type="evidence" value="ECO:0007669"/>
    <property type="project" value="TreeGrafter"/>
</dbReference>
<evidence type="ECO:0000256" key="3">
    <source>
        <dbReference type="SAM" id="MobiDB-lite"/>
    </source>
</evidence>
<dbReference type="OrthoDB" id="2134400at2759"/>
<evidence type="ECO:0000256" key="1">
    <source>
        <dbReference type="ARBA" id="ARBA00022737"/>
    </source>
</evidence>
<dbReference type="PANTHER" id="PTHR10502:SF107">
    <property type="entry name" value="ANNEXIN ANXC4 (AFU_ORTHOLOGUE AFUA_3G07020)"/>
    <property type="match status" value="1"/>
</dbReference>
<keyword evidence="1" id="KW-0677">Repeat</keyword>
<name>A0A2N3N9Z4_9PEZI</name>
<feature type="compositionally biased region" description="Basic and acidic residues" evidence="3">
    <location>
        <begin position="20"/>
        <end position="43"/>
    </location>
</feature>
<evidence type="ECO:0000313" key="4">
    <source>
        <dbReference type="EMBL" id="PKS09192.1"/>
    </source>
</evidence>
<feature type="compositionally biased region" description="Basic and acidic residues" evidence="3">
    <location>
        <begin position="787"/>
        <end position="805"/>
    </location>
</feature>
<dbReference type="Proteomes" id="UP000233524">
    <property type="component" value="Unassembled WGS sequence"/>
</dbReference>
<feature type="compositionally biased region" description="Basic and acidic residues" evidence="3">
    <location>
        <begin position="286"/>
        <end position="306"/>
    </location>
</feature>
<feature type="region of interest" description="Disordered" evidence="3">
    <location>
        <begin position="787"/>
        <end position="827"/>
    </location>
</feature>
<feature type="compositionally biased region" description="Basic and acidic residues" evidence="3">
    <location>
        <begin position="133"/>
        <end position="173"/>
    </location>
</feature>
<organism evidence="4 5">
    <name type="scientific">Lomentospora prolificans</name>
    <dbReference type="NCBI Taxonomy" id="41688"/>
    <lineage>
        <taxon>Eukaryota</taxon>
        <taxon>Fungi</taxon>
        <taxon>Dikarya</taxon>
        <taxon>Ascomycota</taxon>
        <taxon>Pezizomycotina</taxon>
        <taxon>Sordariomycetes</taxon>
        <taxon>Hypocreomycetidae</taxon>
        <taxon>Microascales</taxon>
        <taxon>Microascaceae</taxon>
        <taxon>Lomentospora</taxon>
    </lineage>
</organism>
<proteinExistence type="predicted"/>
<dbReference type="SUPFAM" id="SSF47874">
    <property type="entry name" value="Annexin"/>
    <property type="match status" value="1"/>
</dbReference>
<dbReference type="GO" id="GO:0005886">
    <property type="term" value="C:plasma membrane"/>
    <property type="evidence" value="ECO:0007669"/>
    <property type="project" value="TreeGrafter"/>
</dbReference>
<dbReference type="GO" id="GO:0012506">
    <property type="term" value="C:vesicle membrane"/>
    <property type="evidence" value="ECO:0007669"/>
    <property type="project" value="TreeGrafter"/>
</dbReference>
<dbReference type="InterPro" id="IPR018502">
    <property type="entry name" value="Annexin_repeat"/>
</dbReference>
<evidence type="ECO:0000313" key="5">
    <source>
        <dbReference type="Proteomes" id="UP000233524"/>
    </source>
</evidence>
<feature type="compositionally biased region" description="Basic and acidic residues" evidence="3">
    <location>
        <begin position="320"/>
        <end position="336"/>
    </location>
</feature>
<feature type="compositionally biased region" description="Basic and acidic residues" evidence="3">
    <location>
        <begin position="183"/>
        <end position="204"/>
    </location>
</feature>
<feature type="compositionally biased region" description="Basic and acidic residues" evidence="3">
    <location>
        <begin position="219"/>
        <end position="251"/>
    </location>
</feature>
<dbReference type="Gene3D" id="1.10.220.10">
    <property type="entry name" value="Annexin"/>
    <property type="match status" value="3"/>
</dbReference>
<keyword evidence="2" id="KW-0041">Annexin</keyword>
<dbReference type="InParanoid" id="A0A2N3N9Z4"/>
<dbReference type="AlphaFoldDB" id="A0A2N3N9Z4"/>
<protein>
    <recommendedName>
        <fullName evidence="6">Annexin</fullName>
    </recommendedName>
</protein>
<evidence type="ECO:0000256" key="2">
    <source>
        <dbReference type="ARBA" id="ARBA00023216"/>
    </source>
</evidence>
<dbReference type="PANTHER" id="PTHR10502">
    <property type="entry name" value="ANNEXIN"/>
    <property type="match status" value="1"/>
</dbReference>
<dbReference type="InterPro" id="IPR037104">
    <property type="entry name" value="Annexin_sf"/>
</dbReference>
<gene>
    <name evidence="4" type="ORF">jhhlp_003806</name>
</gene>
<feature type="compositionally biased region" description="Basic and acidic residues" evidence="3">
    <location>
        <begin position="816"/>
        <end position="827"/>
    </location>
</feature>
<sequence length="827" mass="95456">MSLRVDEGRRRGRSKSPGRRAGEDRDEEPRDYNRERPQYDTRESSYAYAEDDLDDYPRRRDDRRDRDDNYSSPVNARGSAGALPYPPINQEMPYPDQSSARGMPGGFDFQADEKPKRSAHRTVSPPSDLPYRSSREKVDGDREARVRYSHYHDDERSSRHEKGREFDADERFKFLPQKYSDSVGKKEPARASEHYSERRDRRDDSDSDSDSDDYPPSRPRREENRDEYHRRKTAEDNDRYGRRNDSDENTRRGYHLRGASPPSNKTQKRAQREDDLAYGKMAGEGHSIRESIKQVSERFSKNEQDILSKYGYAGDSGRYPSDRNPGRPSPDDDPRRSSSNVLTVEPTDRRRDRSRDGRGERDRPSAPPVAKMSSLSVNTGHHSFNMSLGAAPPSPLLESYHGTYQSISPMPSPLMHAHPDANELVHIPPLSPSEDDARINRRARFHVPEVVAEKIAKALKGDRRSPDTEVLIQILPGLSHEEIMVLRTQYKAIVKAGSERKGVNVAKHIRSRLKDEDPNLMKACYATALGQWESEAYWANYWYQGDKTRRELLIESLMGRTNDEIALIKDGFHDKKYNDSLVKCMKTELKEDKFKQAVLMALAGERMEEQDRYGRLLDVDMRQVDQDVTALRSAVKSEKGGESLMLGIVIQRSDSHLREVLKEYSRSYKSNFARDALGKSTNLVGEVLAHILNGVINKPVRDALLLHHALTASRKDDLRRELLTSRLVRFHWDRRHMEAVKRAYLQRYGQELQDDIKEATSGEWGLFCRELCITRMPNDVRSVERLTVEKPDRGKSRERSRERSNTLDVAKPSRGKSRERSRERRRD</sequence>
<keyword evidence="5" id="KW-1185">Reference proteome</keyword>
<comment type="caution">
    <text evidence="4">The sequence shown here is derived from an EMBL/GenBank/DDBJ whole genome shotgun (WGS) entry which is preliminary data.</text>
</comment>
<dbReference type="Pfam" id="PF00191">
    <property type="entry name" value="Annexin"/>
    <property type="match status" value="1"/>
</dbReference>
<feature type="compositionally biased region" description="Basic and acidic residues" evidence="3">
    <location>
        <begin position="346"/>
        <end position="364"/>
    </location>
</feature>
<dbReference type="GO" id="GO:0005634">
    <property type="term" value="C:nucleus"/>
    <property type="evidence" value="ECO:0007669"/>
    <property type="project" value="TreeGrafter"/>
</dbReference>
<dbReference type="EMBL" id="NLAX01000010">
    <property type="protein sequence ID" value="PKS09192.1"/>
    <property type="molecule type" value="Genomic_DNA"/>
</dbReference>